<reference evidence="2" key="1">
    <citation type="journal article" date="2019" name="Int. J. Syst. Evol. Microbiol.">
        <title>The Global Catalogue of Microorganisms (GCM) 10K type strain sequencing project: providing services to taxonomists for standard genome sequencing and annotation.</title>
        <authorList>
            <consortium name="The Broad Institute Genomics Platform"/>
            <consortium name="The Broad Institute Genome Sequencing Center for Infectious Disease"/>
            <person name="Wu L."/>
            <person name="Ma J."/>
        </authorList>
    </citation>
    <scope>NUCLEOTIDE SEQUENCE [LARGE SCALE GENOMIC DNA]</scope>
    <source>
        <strain evidence="2">JCM 17250</strain>
    </source>
</reference>
<accession>A0ABP7W1Z6</accession>
<evidence type="ECO:0000313" key="2">
    <source>
        <dbReference type="Proteomes" id="UP001501734"/>
    </source>
</evidence>
<dbReference type="Proteomes" id="UP001501734">
    <property type="component" value="Unassembled WGS sequence"/>
</dbReference>
<sequence length="47" mass="5508">MYKKIVELYQEPDIEEVISKDTNGGSYIIKLSDEEIEKLFEDLKQGE</sequence>
<keyword evidence="2" id="KW-1185">Reference proteome</keyword>
<name>A0ABP7W1Z6_9BACI</name>
<organism evidence="1 2">
    <name type="scientific">Amphibacillus indicireducens</name>
    <dbReference type="NCBI Taxonomy" id="1076330"/>
    <lineage>
        <taxon>Bacteria</taxon>
        <taxon>Bacillati</taxon>
        <taxon>Bacillota</taxon>
        <taxon>Bacilli</taxon>
        <taxon>Bacillales</taxon>
        <taxon>Bacillaceae</taxon>
        <taxon>Amphibacillus</taxon>
    </lineage>
</organism>
<proteinExistence type="predicted"/>
<protein>
    <submittedName>
        <fullName evidence="1">Uncharacterized protein</fullName>
    </submittedName>
</protein>
<dbReference type="EMBL" id="BAABDL010000139">
    <property type="protein sequence ID" value="GAA4079324.1"/>
    <property type="molecule type" value="Genomic_DNA"/>
</dbReference>
<evidence type="ECO:0000313" key="1">
    <source>
        <dbReference type="EMBL" id="GAA4079324.1"/>
    </source>
</evidence>
<gene>
    <name evidence="1" type="ORF">GCM10022410_24430</name>
</gene>
<comment type="caution">
    <text evidence="1">The sequence shown here is derived from an EMBL/GenBank/DDBJ whole genome shotgun (WGS) entry which is preliminary data.</text>
</comment>